<dbReference type="InterPro" id="IPR001753">
    <property type="entry name" value="Enoyl-CoA_hydra/iso"/>
</dbReference>
<dbReference type="STRING" id="477184.KYC_28033"/>
<dbReference type="AlphaFoldDB" id="H0FFN7"/>
<dbReference type="PANTHER" id="PTHR43459:SF1">
    <property type="entry name" value="EG:BACN32G11.4 PROTEIN"/>
    <property type="match status" value="1"/>
</dbReference>
<protein>
    <submittedName>
        <fullName evidence="2">Enoyl-CoA hydratase</fullName>
    </submittedName>
</protein>
<organism evidence="2 3">
    <name type="scientific">Achromobacter arsenitoxydans SY8</name>
    <dbReference type="NCBI Taxonomy" id="477184"/>
    <lineage>
        <taxon>Bacteria</taxon>
        <taxon>Pseudomonadati</taxon>
        <taxon>Pseudomonadota</taxon>
        <taxon>Betaproteobacteria</taxon>
        <taxon>Burkholderiales</taxon>
        <taxon>Alcaligenaceae</taxon>
        <taxon>Achromobacter</taxon>
    </lineage>
</organism>
<proteinExistence type="inferred from homology"/>
<sequence length="257" mass="27688">MGACAVLTLNRPEARNALSLDLRNALAETLPKLRDDETIRAVVLTGSGGHFCAGGDLRAMAAGQGNTDVFEGRSRITGMQRWFDDLVDLEKPVIAAVEGVAYGAGLSLALAADFVLASPGATFCAVFARIGYVPDLGGMYLLPRAVGLARAKALAFSARVVSAEEALTLGIAHQIEMERPVLDAALDFAARFEHAPAGALGIMKSVMNRAFESDRKTVYMQEAMAQSLCRESQFHQEAARRFMEKLPPLYQWPQEGK</sequence>
<evidence type="ECO:0000256" key="1">
    <source>
        <dbReference type="RuleBase" id="RU003707"/>
    </source>
</evidence>
<dbReference type="EMBL" id="AGUF01000096">
    <property type="protein sequence ID" value="EHK62917.1"/>
    <property type="molecule type" value="Genomic_DNA"/>
</dbReference>
<accession>H0FFN7</accession>
<dbReference type="InterPro" id="IPR018376">
    <property type="entry name" value="Enoyl-CoA_hyd/isom_CS"/>
</dbReference>
<dbReference type="PANTHER" id="PTHR43459">
    <property type="entry name" value="ENOYL-COA HYDRATASE"/>
    <property type="match status" value="1"/>
</dbReference>
<evidence type="ECO:0000313" key="3">
    <source>
        <dbReference type="Proteomes" id="UP000003113"/>
    </source>
</evidence>
<dbReference type="PATRIC" id="fig|477184.5.peg.5498"/>
<dbReference type="eggNOG" id="COG1024">
    <property type="taxonomic scope" value="Bacteria"/>
</dbReference>
<name>H0FFN7_9BURK</name>
<dbReference type="CDD" id="cd06558">
    <property type="entry name" value="crotonase-like"/>
    <property type="match status" value="1"/>
</dbReference>
<dbReference type="SUPFAM" id="SSF52096">
    <property type="entry name" value="ClpP/crotonase"/>
    <property type="match status" value="1"/>
</dbReference>
<dbReference type="InterPro" id="IPR029045">
    <property type="entry name" value="ClpP/crotonase-like_dom_sf"/>
</dbReference>
<dbReference type="Gene3D" id="3.90.226.10">
    <property type="entry name" value="2-enoyl-CoA Hydratase, Chain A, domain 1"/>
    <property type="match status" value="1"/>
</dbReference>
<dbReference type="Proteomes" id="UP000003113">
    <property type="component" value="Unassembled WGS sequence"/>
</dbReference>
<comment type="similarity">
    <text evidence="1">Belongs to the enoyl-CoA hydratase/isomerase family.</text>
</comment>
<reference evidence="2 3" key="1">
    <citation type="journal article" date="2012" name="J. Bacteriol.">
        <title>Genome sequence of the highly efficient arsenite-oxidizing bacterium Achromobacter arsenitoxydans SY8.</title>
        <authorList>
            <person name="Li X."/>
            <person name="Hu Y."/>
            <person name="Gong J."/>
            <person name="Lin Y."/>
            <person name="Johnstone L."/>
            <person name="Rensing C."/>
            <person name="Wang G."/>
        </authorList>
    </citation>
    <scope>NUCLEOTIDE SEQUENCE [LARGE SCALE GENOMIC DNA]</scope>
    <source>
        <strain evidence="2 3">SY8</strain>
    </source>
</reference>
<evidence type="ECO:0000313" key="2">
    <source>
        <dbReference type="EMBL" id="EHK62917.1"/>
    </source>
</evidence>
<gene>
    <name evidence="2" type="ORF">KYC_28033</name>
</gene>
<dbReference type="Pfam" id="PF00378">
    <property type="entry name" value="ECH_1"/>
    <property type="match status" value="1"/>
</dbReference>
<dbReference type="PROSITE" id="PS00166">
    <property type="entry name" value="ENOYL_COA_HYDRATASE"/>
    <property type="match status" value="1"/>
</dbReference>
<dbReference type="GO" id="GO:0003824">
    <property type="term" value="F:catalytic activity"/>
    <property type="evidence" value="ECO:0007669"/>
    <property type="project" value="InterPro"/>
</dbReference>
<keyword evidence="3" id="KW-1185">Reference proteome</keyword>
<comment type="caution">
    <text evidence="2">The sequence shown here is derived from an EMBL/GenBank/DDBJ whole genome shotgun (WGS) entry which is preliminary data.</text>
</comment>